<dbReference type="InterPro" id="IPR007621">
    <property type="entry name" value="TPM_dom"/>
</dbReference>
<gene>
    <name evidence="4" type="ORF">HF995_13210</name>
</gene>
<reference evidence="4 5" key="1">
    <citation type="submission" date="2020-04" db="EMBL/GenBank/DDBJ databases">
        <title>MicrobeNet Type strains.</title>
        <authorList>
            <person name="Nicholson A.C."/>
        </authorList>
    </citation>
    <scope>NUCLEOTIDE SEQUENCE [LARGE SCALE GENOMIC DNA]</scope>
    <source>
        <strain evidence="4 5">ATCC BAA-789</strain>
    </source>
</reference>
<evidence type="ECO:0000259" key="3">
    <source>
        <dbReference type="Pfam" id="PF04536"/>
    </source>
</evidence>
<feature type="domain" description="TPM" evidence="3">
    <location>
        <begin position="25"/>
        <end position="141"/>
    </location>
</feature>
<keyword evidence="1" id="KW-0175">Coiled coil</keyword>
<proteinExistence type="predicted"/>
<keyword evidence="5" id="KW-1185">Reference proteome</keyword>
<dbReference type="AlphaFoldDB" id="A0A9X5FGR3"/>
<protein>
    <submittedName>
        <fullName evidence="4">TPM domain-containing protein</fullName>
    </submittedName>
</protein>
<dbReference type="EMBL" id="JAAXOW010000006">
    <property type="protein sequence ID" value="NKX94214.1"/>
    <property type="molecule type" value="Genomic_DNA"/>
</dbReference>
<evidence type="ECO:0000313" key="4">
    <source>
        <dbReference type="EMBL" id="NKX94214.1"/>
    </source>
</evidence>
<name>A0A9X5FGR3_9MICO</name>
<evidence type="ECO:0000256" key="1">
    <source>
        <dbReference type="SAM" id="Coils"/>
    </source>
</evidence>
<organism evidence="4 5">
    <name type="scientific">Sanguibacter hominis ATCC BAA-789</name>
    <dbReference type="NCBI Taxonomy" id="1312740"/>
    <lineage>
        <taxon>Bacteria</taxon>
        <taxon>Bacillati</taxon>
        <taxon>Actinomycetota</taxon>
        <taxon>Actinomycetes</taxon>
        <taxon>Micrococcales</taxon>
        <taxon>Sanguibacteraceae</taxon>
        <taxon>Sanguibacter</taxon>
    </lineage>
</organism>
<comment type="caution">
    <text evidence="4">The sequence shown here is derived from an EMBL/GenBank/DDBJ whole genome shotgun (WGS) entry which is preliminary data.</text>
</comment>
<feature type="coiled-coil region" evidence="1">
    <location>
        <begin position="289"/>
        <end position="327"/>
    </location>
</feature>
<dbReference type="Proteomes" id="UP000774283">
    <property type="component" value="Unassembled WGS sequence"/>
</dbReference>
<keyword evidence="2" id="KW-0472">Membrane</keyword>
<sequence>MLLGLPAATATAIPAEPPVNLQDRVTDNADVLSVADEAKIEEALDTLAEEADIVAFVVFTDEFDGRSGKEWAAATMSESNMGAQNAVFAVAVEERSYGVGRANDGPLDQSDVSAIQKAVAGPLGDDDWSGAAVAFAEATADAVNGSSSGGFLGVVVFLFVLALVGIVVWAVVRSKKSAPRVEGLEALPTEELARRAGAALVQVDDAVKTSEQELAFAQAQFGLQATDKFSAALAEARTTAQRAFAIQQQLDDEIPEPENVKRTMLVDIINLCGTVATTLDAQTAEFEELRDMQARAPQLLDELDQRRDEVRARLTTARAALDELGRRYPATALASISTNPAQVEALLAGAAESVTNARGDLARDDRPTAVVRARSAQQAIGQAAALLDAVDQAGDDLASAGPRLQAALASISSDLDDAARLAPEDAAVGSAVERARDAVALGRSAQSGGDPLAALAELTHAEAQIDEVLATYREADEQRRRADALLDSLFGQVDSQIRATNQFIETRRGAVGPEARTRLSEAIRHLGNAHQLRPSDPVQALAAAQLAQQLATQAQTMARQDVDRWQNNQNTPFGGGGNNNAGLLLGGIILGEILGGGHRGGGFGGGGFGGGGFGGGGGGGFSGGGGRF</sequence>
<evidence type="ECO:0000256" key="2">
    <source>
        <dbReference type="SAM" id="Phobius"/>
    </source>
</evidence>
<feature type="transmembrane region" description="Helical" evidence="2">
    <location>
        <begin position="151"/>
        <end position="172"/>
    </location>
</feature>
<evidence type="ECO:0000313" key="5">
    <source>
        <dbReference type="Proteomes" id="UP000774283"/>
    </source>
</evidence>
<keyword evidence="2" id="KW-1133">Transmembrane helix</keyword>
<accession>A0A9X5FGR3</accession>
<dbReference type="Gene3D" id="3.10.310.50">
    <property type="match status" value="1"/>
</dbReference>
<dbReference type="Pfam" id="PF04536">
    <property type="entry name" value="TPM_phosphatase"/>
    <property type="match status" value="1"/>
</dbReference>
<keyword evidence="2" id="KW-0812">Transmembrane</keyword>